<name>A0A6A6UZB6_9PLEO</name>
<dbReference type="EMBL" id="MU006611">
    <property type="protein sequence ID" value="KAF2742307.1"/>
    <property type="molecule type" value="Genomic_DNA"/>
</dbReference>
<proteinExistence type="predicted"/>
<keyword evidence="3" id="KW-1185">Reference proteome</keyword>
<dbReference type="Proteomes" id="UP000799440">
    <property type="component" value="Unassembled WGS sequence"/>
</dbReference>
<evidence type="ECO:0000313" key="2">
    <source>
        <dbReference type="EMBL" id="KAF2742307.1"/>
    </source>
</evidence>
<evidence type="ECO:0000256" key="1">
    <source>
        <dbReference type="SAM" id="SignalP"/>
    </source>
</evidence>
<keyword evidence="1" id="KW-0732">Signal</keyword>
<feature type="chain" id="PRO_5025470346" evidence="1">
    <location>
        <begin position="24"/>
        <end position="321"/>
    </location>
</feature>
<sequence>MRYPALVSAALIAVAGFIVPASAAPFEVVADTDTSCKLTPWSHSVLGVANDTVDTSFGHDLPANSTRPPFEIVPDHGEADAIWGTIDFDQTPIDNFTTPALAREQADKATLVVAMWGQPHHVGFQRGPEDFQNVIYDCVNRLCSSYGCVRDSCRLDSIHYNAKGKLATNAYIEIRARGKYGNDDLYMQCTSLISAAAAAYQVQISDNTPNCYQPDINGFRAAPAKKFCSVGEFVFAEIQNHDRGGMIGVNIRFNGKTTDKRHKCQPSVSPLAKYISKNILPTLEQVMKRDDMSSRAVCGVALNWARSGWRPSGTPWGVSSS</sequence>
<reference evidence="2" key="1">
    <citation type="journal article" date="2020" name="Stud. Mycol.">
        <title>101 Dothideomycetes genomes: a test case for predicting lifestyles and emergence of pathogens.</title>
        <authorList>
            <person name="Haridas S."/>
            <person name="Albert R."/>
            <person name="Binder M."/>
            <person name="Bloem J."/>
            <person name="Labutti K."/>
            <person name="Salamov A."/>
            <person name="Andreopoulos B."/>
            <person name="Baker S."/>
            <person name="Barry K."/>
            <person name="Bills G."/>
            <person name="Bluhm B."/>
            <person name="Cannon C."/>
            <person name="Castanera R."/>
            <person name="Culley D."/>
            <person name="Daum C."/>
            <person name="Ezra D."/>
            <person name="Gonzalez J."/>
            <person name="Henrissat B."/>
            <person name="Kuo A."/>
            <person name="Liang C."/>
            <person name="Lipzen A."/>
            <person name="Lutzoni F."/>
            <person name="Magnuson J."/>
            <person name="Mondo S."/>
            <person name="Nolan M."/>
            <person name="Ohm R."/>
            <person name="Pangilinan J."/>
            <person name="Park H.-J."/>
            <person name="Ramirez L."/>
            <person name="Alfaro M."/>
            <person name="Sun H."/>
            <person name="Tritt A."/>
            <person name="Yoshinaga Y."/>
            <person name="Zwiers L.-H."/>
            <person name="Turgeon B."/>
            <person name="Goodwin S."/>
            <person name="Spatafora J."/>
            <person name="Crous P."/>
            <person name="Grigoriev I."/>
        </authorList>
    </citation>
    <scope>NUCLEOTIDE SEQUENCE</scope>
    <source>
        <strain evidence="2">CBS 119925</strain>
    </source>
</reference>
<organism evidence="2 3">
    <name type="scientific">Sporormia fimetaria CBS 119925</name>
    <dbReference type="NCBI Taxonomy" id="1340428"/>
    <lineage>
        <taxon>Eukaryota</taxon>
        <taxon>Fungi</taxon>
        <taxon>Dikarya</taxon>
        <taxon>Ascomycota</taxon>
        <taxon>Pezizomycotina</taxon>
        <taxon>Dothideomycetes</taxon>
        <taxon>Pleosporomycetidae</taxon>
        <taxon>Pleosporales</taxon>
        <taxon>Sporormiaceae</taxon>
        <taxon>Sporormia</taxon>
    </lineage>
</organism>
<feature type="signal peptide" evidence="1">
    <location>
        <begin position="1"/>
        <end position="23"/>
    </location>
</feature>
<evidence type="ECO:0000313" key="3">
    <source>
        <dbReference type="Proteomes" id="UP000799440"/>
    </source>
</evidence>
<dbReference type="AlphaFoldDB" id="A0A6A6UZB6"/>
<accession>A0A6A6UZB6</accession>
<protein>
    <submittedName>
        <fullName evidence="2">Uncharacterized protein</fullName>
    </submittedName>
</protein>
<gene>
    <name evidence="2" type="ORF">M011DRAFT_290237</name>
</gene>